<dbReference type="NCBIfam" id="TIGR00229">
    <property type="entry name" value="sensory_box"/>
    <property type="match status" value="3"/>
</dbReference>
<dbReference type="SMART" id="SM00086">
    <property type="entry name" value="PAC"/>
    <property type="match status" value="3"/>
</dbReference>
<dbReference type="EMBL" id="CP022743">
    <property type="protein sequence ID" value="ASU33690.1"/>
    <property type="molecule type" value="Genomic_DNA"/>
</dbReference>
<dbReference type="GO" id="GO:0006355">
    <property type="term" value="P:regulation of DNA-templated transcription"/>
    <property type="evidence" value="ECO:0007669"/>
    <property type="project" value="InterPro"/>
</dbReference>
<feature type="domain" description="PAS" evidence="6">
    <location>
        <begin position="258"/>
        <end position="313"/>
    </location>
</feature>
<dbReference type="Pfam" id="PF13426">
    <property type="entry name" value="PAS_9"/>
    <property type="match status" value="2"/>
</dbReference>
<feature type="domain" description="PAC" evidence="7">
    <location>
        <begin position="207"/>
        <end position="257"/>
    </location>
</feature>
<dbReference type="SMART" id="SM00091">
    <property type="entry name" value="PAS"/>
    <property type="match status" value="3"/>
</dbReference>
<evidence type="ECO:0000313" key="8">
    <source>
        <dbReference type="EMBL" id="ASU33690.1"/>
    </source>
</evidence>
<dbReference type="SUPFAM" id="SSF55785">
    <property type="entry name" value="PYP-like sensor domain (PAS domain)"/>
    <property type="match status" value="3"/>
</dbReference>
<protein>
    <recommendedName>
        <fullName evidence="2">histidine kinase</fullName>
        <ecNumber evidence="2">2.7.13.3</ecNumber>
    </recommendedName>
</protein>
<dbReference type="PROSITE" id="PS50112">
    <property type="entry name" value="PAS"/>
    <property type="match status" value="3"/>
</dbReference>
<evidence type="ECO:0000256" key="5">
    <source>
        <dbReference type="ARBA" id="ARBA00022777"/>
    </source>
</evidence>
<dbReference type="InterPro" id="IPR036097">
    <property type="entry name" value="HisK_dim/P_sf"/>
</dbReference>
<feature type="domain" description="PAS" evidence="6">
    <location>
        <begin position="153"/>
        <end position="203"/>
    </location>
</feature>
<keyword evidence="3" id="KW-0597">Phosphoprotein</keyword>
<dbReference type="PANTHER" id="PTHR43304:SF1">
    <property type="entry name" value="PAC DOMAIN-CONTAINING PROTEIN"/>
    <property type="match status" value="1"/>
</dbReference>
<evidence type="ECO:0000256" key="1">
    <source>
        <dbReference type="ARBA" id="ARBA00000085"/>
    </source>
</evidence>
<dbReference type="InterPro" id="IPR000014">
    <property type="entry name" value="PAS"/>
</dbReference>
<dbReference type="PANTHER" id="PTHR43304">
    <property type="entry name" value="PHYTOCHROME-LIKE PROTEIN CPH1"/>
    <property type="match status" value="1"/>
</dbReference>
<evidence type="ECO:0000313" key="9">
    <source>
        <dbReference type="Proteomes" id="UP000215002"/>
    </source>
</evidence>
<dbReference type="Gene3D" id="3.30.450.20">
    <property type="entry name" value="PAS domain"/>
    <property type="match status" value="3"/>
</dbReference>
<keyword evidence="9" id="KW-1185">Reference proteome</keyword>
<dbReference type="SUPFAM" id="SSF47384">
    <property type="entry name" value="Homodimeric domain of signal transducing histidine kinase"/>
    <property type="match status" value="1"/>
</dbReference>
<dbReference type="InterPro" id="IPR052162">
    <property type="entry name" value="Sensor_kinase/Photoreceptor"/>
</dbReference>
<reference evidence="8 9" key="1">
    <citation type="submission" date="2017-08" db="EMBL/GenBank/DDBJ databases">
        <title>Complete genome sequence of Mucilaginibacter sp. strain BJC16-A31.</title>
        <authorList>
            <consortium name="Henan University of Science and Technology"/>
            <person name="You X."/>
        </authorList>
    </citation>
    <scope>NUCLEOTIDE SEQUENCE [LARGE SCALE GENOMIC DNA]</scope>
    <source>
        <strain evidence="8 9">BJC16-A31</strain>
    </source>
</reference>
<dbReference type="InterPro" id="IPR013767">
    <property type="entry name" value="PAS_fold"/>
</dbReference>
<feature type="domain" description="PAS" evidence="6">
    <location>
        <begin position="13"/>
        <end position="68"/>
    </location>
</feature>
<keyword evidence="4" id="KW-0808">Transferase</keyword>
<dbReference type="InterPro" id="IPR035965">
    <property type="entry name" value="PAS-like_dom_sf"/>
</dbReference>
<dbReference type="GO" id="GO:0000155">
    <property type="term" value="F:phosphorelay sensor kinase activity"/>
    <property type="evidence" value="ECO:0007669"/>
    <property type="project" value="InterPro"/>
</dbReference>
<dbReference type="InterPro" id="IPR001610">
    <property type="entry name" value="PAC"/>
</dbReference>
<name>A0A223NVA0_9SPHI</name>
<dbReference type="AlphaFoldDB" id="A0A223NVA0"/>
<dbReference type="CDD" id="cd00130">
    <property type="entry name" value="PAS"/>
    <property type="match status" value="3"/>
</dbReference>
<evidence type="ECO:0000259" key="6">
    <source>
        <dbReference type="PROSITE" id="PS50112"/>
    </source>
</evidence>
<dbReference type="InterPro" id="IPR000700">
    <property type="entry name" value="PAS-assoc_C"/>
</dbReference>
<dbReference type="Pfam" id="PF00989">
    <property type="entry name" value="PAS"/>
    <property type="match status" value="1"/>
</dbReference>
<dbReference type="EC" id="2.7.13.3" evidence="2"/>
<evidence type="ECO:0000256" key="2">
    <source>
        <dbReference type="ARBA" id="ARBA00012438"/>
    </source>
</evidence>
<evidence type="ECO:0000259" key="7">
    <source>
        <dbReference type="PROSITE" id="PS50113"/>
    </source>
</evidence>
<dbReference type="KEGG" id="muc:MuYL_1794"/>
<proteinExistence type="predicted"/>
<accession>A0A223NVA0</accession>
<dbReference type="RefSeq" id="WP_170309734.1">
    <property type="nucleotide sequence ID" value="NZ_CP022743.1"/>
</dbReference>
<evidence type="ECO:0000256" key="3">
    <source>
        <dbReference type="ARBA" id="ARBA00022553"/>
    </source>
</evidence>
<sequence length="452" mass="52385">MLNKNSLSGFQNSEDKYQSLIEQASDIIYILDLNGNFTDVNASMCKIMGYTREEMLQLNIKSILDPDELKTDPLPDKMDKSTIPIVRERHFIRKDGKIFTAEINVKKFTDDCIMVIARDTTYRKKMESDLREAEVKFRTIAEKSMIGIYIAQNGRYIYVNPRFAQIFGYTPAEMIDTFPVETVVDESYRDLVNENVRRRIAGEIDSIHYEAKGIRKDGTSNWLELYGSRAIIGGETVIMGSALDITERKKNEIELRSSEQEYKLLFDSNPMPMWMIGKGDQRIIAVNDAGAKHYGYRKEELLHMDVKIFRPREDREQQLLDYRQDKNADSPRVVKHLKKDGTIIYVQIIAHDIIFEGRQVRLSMTNDITEKLKAEQDLKNAYESIRTHISSIKEMAWKQSHLIRGPLANLQGLVPMLKDDPKNAELFNYMQNELNRMDTIIIEMAEEASDHD</sequence>
<dbReference type="Proteomes" id="UP000215002">
    <property type="component" value="Chromosome"/>
</dbReference>
<keyword evidence="5" id="KW-0418">Kinase</keyword>
<comment type="catalytic activity">
    <reaction evidence="1">
        <text>ATP + protein L-histidine = ADP + protein N-phospho-L-histidine.</text>
        <dbReference type="EC" id="2.7.13.3"/>
    </reaction>
</comment>
<evidence type="ECO:0000256" key="4">
    <source>
        <dbReference type="ARBA" id="ARBA00022679"/>
    </source>
</evidence>
<dbReference type="PROSITE" id="PS50113">
    <property type="entry name" value="PAC"/>
    <property type="match status" value="1"/>
</dbReference>
<gene>
    <name evidence="8" type="ORF">MuYL_1794</name>
</gene>
<organism evidence="8 9">
    <name type="scientific">Mucilaginibacter xinganensis</name>
    <dbReference type="NCBI Taxonomy" id="1234841"/>
    <lineage>
        <taxon>Bacteria</taxon>
        <taxon>Pseudomonadati</taxon>
        <taxon>Bacteroidota</taxon>
        <taxon>Sphingobacteriia</taxon>
        <taxon>Sphingobacteriales</taxon>
        <taxon>Sphingobacteriaceae</taxon>
        <taxon>Mucilaginibacter</taxon>
    </lineage>
</organism>